<name>A0A1B8GWS6_9PEZI</name>
<feature type="transmembrane region" description="Helical" evidence="8">
    <location>
        <begin position="270"/>
        <end position="290"/>
    </location>
</feature>
<dbReference type="InterPro" id="IPR036259">
    <property type="entry name" value="MFS_trans_sf"/>
</dbReference>
<reference evidence="10 11" key="1">
    <citation type="submission" date="2016-03" db="EMBL/GenBank/DDBJ databases">
        <title>Comparative genomics of Pseudogymnoascus destructans, the fungus causing white-nose syndrome of bats.</title>
        <authorList>
            <person name="Palmer J.M."/>
            <person name="Drees K.P."/>
            <person name="Foster J.T."/>
            <person name="Lindner D.L."/>
        </authorList>
    </citation>
    <scope>NUCLEOTIDE SEQUENCE [LARGE SCALE GENOMIC DNA]</scope>
    <source>
        <strain evidence="10 11">UAMH 10579</strain>
    </source>
</reference>
<feature type="domain" description="Major facilitator superfamily (MFS) profile" evidence="9">
    <location>
        <begin position="47"/>
        <end position="539"/>
    </location>
</feature>
<evidence type="ECO:0000313" key="11">
    <source>
        <dbReference type="Proteomes" id="UP000091956"/>
    </source>
</evidence>
<feature type="transmembrane region" description="Helical" evidence="8">
    <location>
        <begin position="405"/>
        <end position="427"/>
    </location>
</feature>
<comment type="similarity">
    <text evidence="2">Belongs to the major facilitator superfamily. TCR/Tet family.</text>
</comment>
<dbReference type="EMBL" id="KV460209">
    <property type="protein sequence ID" value="OBU00274.1"/>
    <property type="molecule type" value="Genomic_DNA"/>
</dbReference>
<protein>
    <recommendedName>
        <fullName evidence="9">Major facilitator superfamily (MFS) profile domain-containing protein</fullName>
    </recommendedName>
</protein>
<dbReference type="GeneID" id="28834828"/>
<evidence type="ECO:0000256" key="6">
    <source>
        <dbReference type="ARBA" id="ARBA00023136"/>
    </source>
</evidence>
<dbReference type="RefSeq" id="XP_018134006.1">
    <property type="nucleotide sequence ID" value="XM_018270964.1"/>
</dbReference>
<dbReference type="PANTHER" id="PTHR23501">
    <property type="entry name" value="MAJOR FACILITATOR SUPERFAMILY"/>
    <property type="match status" value="1"/>
</dbReference>
<dbReference type="PROSITE" id="PS50850">
    <property type="entry name" value="MFS"/>
    <property type="match status" value="1"/>
</dbReference>
<feature type="transmembrane region" description="Helical" evidence="8">
    <location>
        <begin position="137"/>
        <end position="158"/>
    </location>
</feature>
<evidence type="ECO:0000256" key="7">
    <source>
        <dbReference type="SAM" id="MobiDB-lite"/>
    </source>
</evidence>
<reference evidence="11" key="2">
    <citation type="journal article" date="2018" name="Nat. Commun.">
        <title>Extreme sensitivity to ultraviolet light in the fungal pathogen causing white-nose syndrome of bats.</title>
        <authorList>
            <person name="Palmer J.M."/>
            <person name="Drees K.P."/>
            <person name="Foster J.T."/>
            <person name="Lindner D.L."/>
        </authorList>
    </citation>
    <scope>NUCLEOTIDE SEQUENCE [LARGE SCALE GENOMIC DNA]</scope>
    <source>
        <strain evidence="11">UAMH 10579</strain>
    </source>
</reference>
<evidence type="ECO:0000256" key="8">
    <source>
        <dbReference type="SAM" id="Phobius"/>
    </source>
</evidence>
<evidence type="ECO:0000256" key="4">
    <source>
        <dbReference type="ARBA" id="ARBA00022692"/>
    </source>
</evidence>
<accession>A0A1B8GWS6</accession>
<keyword evidence="6 8" id="KW-0472">Membrane</keyword>
<feature type="transmembrane region" description="Helical" evidence="8">
    <location>
        <begin position="199"/>
        <end position="218"/>
    </location>
</feature>
<evidence type="ECO:0000313" key="10">
    <source>
        <dbReference type="EMBL" id="OBU00274.1"/>
    </source>
</evidence>
<keyword evidence="11" id="KW-1185">Reference proteome</keyword>
<organism evidence="10 11">
    <name type="scientific">Pseudogymnoascus verrucosus</name>
    <dbReference type="NCBI Taxonomy" id="342668"/>
    <lineage>
        <taxon>Eukaryota</taxon>
        <taxon>Fungi</taxon>
        <taxon>Dikarya</taxon>
        <taxon>Ascomycota</taxon>
        <taxon>Pezizomycotina</taxon>
        <taxon>Leotiomycetes</taxon>
        <taxon>Thelebolales</taxon>
        <taxon>Thelebolaceae</taxon>
        <taxon>Pseudogymnoascus</taxon>
    </lineage>
</organism>
<evidence type="ECO:0000259" key="9">
    <source>
        <dbReference type="PROSITE" id="PS50850"/>
    </source>
</evidence>
<dbReference type="InterPro" id="IPR011701">
    <property type="entry name" value="MFS"/>
</dbReference>
<feature type="transmembrane region" description="Helical" evidence="8">
    <location>
        <begin position="351"/>
        <end position="370"/>
    </location>
</feature>
<dbReference type="GO" id="GO:0005886">
    <property type="term" value="C:plasma membrane"/>
    <property type="evidence" value="ECO:0007669"/>
    <property type="project" value="TreeGrafter"/>
</dbReference>
<keyword evidence="3" id="KW-0813">Transport</keyword>
<dbReference type="GO" id="GO:0022857">
    <property type="term" value="F:transmembrane transporter activity"/>
    <property type="evidence" value="ECO:0007669"/>
    <property type="project" value="InterPro"/>
</dbReference>
<evidence type="ECO:0000256" key="5">
    <source>
        <dbReference type="ARBA" id="ARBA00022989"/>
    </source>
</evidence>
<evidence type="ECO:0000256" key="3">
    <source>
        <dbReference type="ARBA" id="ARBA00022448"/>
    </source>
</evidence>
<sequence>MASQNPTEKSSIHSLPIPGADADIERAHEPESPPTGRQIHGFQWFLVVVAVLSSMFMYSLDGTIVADLVPSIANEFHAVPLLPWLSVGFMVGSIVTVLPLGKLYGKYNAKHLYLISVVIFLAASALCGAAPNMSAMIVGRVLLGMAGNGIYFGILTLLSVHTDDTERPMYLSMVGLIWGVGTVLGPVVGGGFDKVNWRWAFYLNLIIGGLFAPVYVFLLPAFDPSPSTSFVARGKNFDLLGATLSIASILCLVMAINFGNALYAWDSAPIIVLFVLAGVFLILFAIQQKLALFTTKSERMFPAHLLRSKEACLLFVAAAGCNAAGFLPVYYIPVYFQFSRGDNALEAAVRLLPLIIVLSATIMAQGFFMSKLGYYQPWYLVGGALLLVGDVLLSRIDENTNVANIYGYEILVAIGAGAFIQAGYATIQTVVPASDTSYAIAFMMLAQFIGIVFGLSIGGAIFINTALSSLRSLFPLLSEADLRVVISGTSSNAIELIPVALRDDAVAAIVGSLRKLFIPAYVAAAVALVVSVFINIADVILELLDGKEVHNNQYELQISDSTRQVAQELYNDDGIDAEYIHIYIHCMEKIDALHSGRAVHSDIKPDVFMNCASVMIDFSSSWSWEDGKDEPCLDPFRRRQGPTTFESRSKGERDGFRWSVTNEHNGDDLLSHPNPGVVYVQESRSHFRDPTLRDRVPFLRDCPRCQQAVKEIISSADMSKLEQAEREAEMTTVQIVSTE</sequence>
<dbReference type="AlphaFoldDB" id="A0A1B8GWS6"/>
<feature type="transmembrane region" description="Helical" evidence="8">
    <location>
        <begin position="439"/>
        <end position="463"/>
    </location>
</feature>
<dbReference type="Proteomes" id="UP000091956">
    <property type="component" value="Unassembled WGS sequence"/>
</dbReference>
<feature type="transmembrane region" description="Helical" evidence="8">
    <location>
        <begin position="520"/>
        <end position="541"/>
    </location>
</feature>
<proteinExistence type="inferred from homology"/>
<dbReference type="OrthoDB" id="10021397at2759"/>
<feature type="transmembrane region" description="Helical" evidence="8">
    <location>
        <begin position="377"/>
        <end position="393"/>
    </location>
</feature>
<feature type="transmembrane region" description="Helical" evidence="8">
    <location>
        <begin position="80"/>
        <end position="100"/>
    </location>
</feature>
<feature type="transmembrane region" description="Helical" evidence="8">
    <location>
        <begin position="311"/>
        <end position="331"/>
    </location>
</feature>
<gene>
    <name evidence="10" type="ORF">VE01_01442</name>
</gene>
<comment type="subcellular location">
    <subcellularLocation>
        <location evidence="1">Membrane</location>
        <topology evidence="1">Multi-pass membrane protein</topology>
    </subcellularLocation>
</comment>
<keyword evidence="4 8" id="KW-0812">Transmembrane</keyword>
<feature type="transmembrane region" description="Helical" evidence="8">
    <location>
        <begin position="112"/>
        <end position="131"/>
    </location>
</feature>
<feature type="transmembrane region" description="Helical" evidence="8">
    <location>
        <begin position="42"/>
        <end position="60"/>
    </location>
</feature>
<evidence type="ECO:0000256" key="2">
    <source>
        <dbReference type="ARBA" id="ARBA00007520"/>
    </source>
</evidence>
<dbReference type="Pfam" id="PF07690">
    <property type="entry name" value="MFS_1"/>
    <property type="match status" value="1"/>
</dbReference>
<dbReference type="SUPFAM" id="SSF103473">
    <property type="entry name" value="MFS general substrate transporter"/>
    <property type="match status" value="1"/>
</dbReference>
<evidence type="ECO:0000256" key="1">
    <source>
        <dbReference type="ARBA" id="ARBA00004141"/>
    </source>
</evidence>
<feature type="transmembrane region" description="Helical" evidence="8">
    <location>
        <begin position="170"/>
        <end position="187"/>
    </location>
</feature>
<dbReference type="CDD" id="cd17502">
    <property type="entry name" value="MFS_Azr1_MDR_like"/>
    <property type="match status" value="1"/>
</dbReference>
<feature type="compositionally biased region" description="Basic and acidic residues" evidence="7">
    <location>
        <begin position="647"/>
        <end position="656"/>
    </location>
</feature>
<keyword evidence="5 8" id="KW-1133">Transmembrane helix</keyword>
<feature type="region of interest" description="Disordered" evidence="7">
    <location>
        <begin position="633"/>
        <end position="658"/>
    </location>
</feature>
<dbReference type="InterPro" id="IPR020846">
    <property type="entry name" value="MFS_dom"/>
</dbReference>
<dbReference type="Gene3D" id="1.20.1250.20">
    <property type="entry name" value="MFS general substrate transporter like domains"/>
    <property type="match status" value="2"/>
</dbReference>
<feature type="transmembrane region" description="Helical" evidence="8">
    <location>
        <begin position="239"/>
        <end position="258"/>
    </location>
</feature>
<dbReference type="PANTHER" id="PTHR23501:SF12">
    <property type="entry name" value="MAJOR FACILITATOR SUPERFAMILY (MFS) PROFILE DOMAIN-CONTAINING PROTEIN-RELATED"/>
    <property type="match status" value="1"/>
</dbReference>